<evidence type="ECO:0000313" key="2">
    <source>
        <dbReference type="EMBL" id="CAL2091000.1"/>
    </source>
</evidence>
<accession>A0ABM9P451</accession>
<gene>
    <name evidence="2" type="ORF">T190607A01A_40125</name>
</gene>
<dbReference type="InterPro" id="IPR025164">
    <property type="entry name" value="Toastrack_DUF4097"/>
</dbReference>
<dbReference type="Proteomes" id="UP001497416">
    <property type="component" value="Unassembled WGS sequence"/>
</dbReference>
<evidence type="ECO:0000313" key="3">
    <source>
        <dbReference type="Proteomes" id="UP001497416"/>
    </source>
</evidence>
<dbReference type="EMBL" id="CAXIXY010000006">
    <property type="protein sequence ID" value="CAL2091000.1"/>
    <property type="molecule type" value="Genomic_DNA"/>
</dbReference>
<feature type="domain" description="DUF4097" evidence="1">
    <location>
        <begin position="30"/>
        <end position="244"/>
    </location>
</feature>
<evidence type="ECO:0000259" key="1">
    <source>
        <dbReference type="Pfam" id="PF13349"/>
    </source>
</evidence>
<protein>
    <submittedName>
        <fullName evidence="2">DUF4097 domain-containing protein</fullName>
    </submittedName>
</protein>
<comment type="caution">
    <text evidence="2">The sequence shown here is derived from an EMBL/GenBank/DDBJ whole genome shotgun (WGS) entry which is preliminary data.</text>
</comment>
<organism evidence="2 3">
    <name type="scientific">Tenacibaculum platacis</name>
    <dbReference type="NCBI Taxonomy" id="3137852"/>
    <lineage>
        <taxon>Bacteria</taxon>
        <taxon>Pseudomonadati</taxon>
        <taxon>Bacteroidota</taxon>
        <taxon>Flavobacteriia</taxon>
        <taxon>Flavobacteriales</taxon>
        <taxon>Flavobacteriaceae</taxon>
        <taxon>Tenacibaculum</taxon>
    </lineage>
</organism>
<name>A0ABM9P451_9FLAO</name>
<reference evidence="2 3" key="1">
    <citation type="submission" date="2024-05" db="EMBL/GenBank/DDBJ databases">
        <authorList>
            <person name="Duchaud E."/>
        </authorList>
    </citation>
    <scope>NUCLEOTIDE SEQUENCE [LARGE SCALE GENOMIC DNA]</scope>
    <source>
        <strain evidence="2">Ena-SAMPLE-TAB-13-05-2024-13:56:06:370-140302</strain>
    </source>
</reference>
<proteinExistence type="predicted"/>
<sequence>MQLLKDNSIMKSKNIKAVIFSLIMLIGISISAQETVKVPLTDPSKPGFLKVKILNGGIRVKGSNTKEVIVKAILRSEKRRYGKRRKSNKKLEGLKRISNEGLDFSVKEFNNAIDIDSDRNGITDFEIEIPKNFSLKLSTYNSGEIYVENVNGHMDISNANGKITLKDISGAVIADALNRDITVNFKKVDPGIPMAFSSLNGDIDITFPKAMKADVKIKSERGEIYTDFDLKMKPAKSNFTKSENRDNGYRLKVEKWITGAINGGGQEIVFKNYNGDVIIRSN</sequence>
<keyword evidence="3" id="KW-1185">Reference proteome</keyword>
<dbReference type="Pfam" id="PF13349">
    <property type="entry name" value="DUF4097"/>
    <property type="match status" value="1"/>
</dbReference>